<gene>
    <name evidence="4" type="ORF">PC110_g5822</name>
    <name evidence="3" type="ORF">PC118_g2431</name>
</gene>
<evidence type="ECO:0000256" key="1">
    <source>
        <dbReference type="SAM" id="MobiDB-lite"/>
    </source>
</evidence>
<feature type="chain" id="PRO_5036061721" description="Pectate lyase" evidence="2">
    <location>
        <begin position="23"/>
        <end position="85"/>
    </location>
</feature>
<comment type="caution">
    <text evidence="4">The sequence shown here is derived from an EMBL/GenBank/DDBJ whole genome shotgun (WGS) entry which is preliminary data.</text>
</comment>
<dbReference type="Proteomes" id="UP000697107">
    <property type="component" value="Unassembled WGS sequence"/>
</dbReference>
<feature type="signal peptide" evidence="2">
    <location>
        <begin position="1"/>
        <end position="22"/>
    </location>
</feature>
<organism evidence="4 5">
    <name type="scientific">Phytophthora cactorum</name>
    <dbReference type="NCBI Taxonomy" id="29920"/>
    <lineage>
        <taxon>Eukaryota</taxon>
        <taxon>Sar</taxon>
        <taxon>Stramenopiles</taxon>
        <taxon>Oomycota</taxon>
        <taxon>Peronosporomycetes</taxon>
        <taxon>Peronosporales</taxon>
        <taxon>Peronosporaceae</taxon>
        <taxon>Phytophthora</taxon>
    </lineage>
</organism>
<dbReference type="AlphaFoldDB" id="A0A329SQS2"/>
<accession>A0A329SQS2</accession>
<keyword evidence="2" id="KW-0732">Signal</keyword>
<dbReference type="OrthoDB" id="115636at2759"/>
<reference evidence="3" key="2">
    <citation type="submission" date="2018-10" db="EMBL/GenBank/DDBJ databases">
        <title>Effector identification in a new, highly contiguous assembly of the strawberry crown rot pathogen Phytophthora cactorum.</title>
        <authorList>
            <person name="Armitage A.D."/>
            <person name="Nellist C.F."/>
            <person name="Bates H."/>
            <person name="Vickerstaff R.J."/>
            <person name="Harrison R.J."/>
        </authorList>
    </citation>
    <scope>NUCLEOTIDE SEQUENCE</scope>
    <source>
        <strain evidence="3">P415</strain>
    </source>
</reference>
<feature type="compositionally biased region" description="Low complexity" evidence="1">
    <location>
        <begin position="37"/>
        <end position="54"/>
    </location>
</feature>
<name>A0A329SQS2_9STRA</name>
<keyword evidence="5" id="KW-1185">Reference proteome</keyword>
<dbReference type="EMBL" id="MJFZ01000100">
    <property type="protein sequence ID" value="RAW37942.1"/>
    <property type="molecule type" value="Genomic_DNA"/>
</dbReference>
<reference evidence="4 5" key="1">
    <citation type="submission" date="2018-01" db="EMBL/GenBank/DDBJ databases">
        <title>Draft genome of the strawberry crown rot pathogen Phytophthora cactorum.</title>
        <authorList>
            <person name="Armitage A.D."/>
            <person name="Lysoe E."/>
            <person name="Nellist C.F."/>
            <person name="Harrison R.J."/>
            <person name="Brurberg M.B."/>
        </authorList>
    </citation>
    <scope>NUCLEOTIDE SEQUENCE [LARGE SCALE GENOMIC DNA]</scope>
    <source>
        <strain evidence="4 5">10300</strain>
    </source>
</reference>
<evidence type="ECO:0000313" key="4">
    <source>
        <dbReference type="EMBL" id="RAW37942.1"/>
    </source>
</evidence>
<evidence type="ECO:0000256" key="2">
    <source>
        <dbReference type="SAM" id="SignalP"/>
    </source>
</evidence>
<dbReference type="Proteomes" id="UP000251314">
    <property type="component" value="Unassembled WGS sequence"/>
</dbReference>
<feature type="region of interest" description="Disordered" evidence="1">
    <location>
        <begin position="35"/>
        <end position="54"/>
    </location>
</feature>
<evidence type="ECO:0000313" key="3">
    <source>
        <dbReference type="EMBL" id="KAG2996591.1"/>
    </source>
</evidence>
<sequence>MAKFFASIIMIIAVVCFDAAIASRYLRPTADQASAPCTMHSQSSSSDSAGSLNESGTISIGNKVFNIVDEGDVMTIGDTKFRVFS</sequence>
<evidence type="ECO:0000313" key="5">
    <source>
        <dbReference type="Proteomes" id="UP000251314"/>
    </source>
</evidence>
<dbReference type="VEuPathDB" id="FungiDB:PC110_g5822"/>
<dbReference type="EMBL" id="RCML01000035">
    <property type="protein sequence ID" value="KAG2996591.1"/>
    <property type="molecule type" value="Genomic_DNA"/>
</dbReference>
<evidence type="ECO:0008006" key="6">
    <source>
        <dbReference type="Google" id="ProtNLM"/>
    </source>
</evidence>
<protein>
    <recommendedName>
        <fullName evidence="6">Pectate lyase</fullName>
    </recommendedName>
</protein>
<proteinExistence type="predicted"/>